<evidence type="ECO:0000256" key="2">
    <source>
        <dbReference type="SAM" id="Phobius"/>
    </source>
</evidence>
<dbReference type="Gene3D" id="3.30.365.10">
    <property type="entry name" value="Aldehyde oxidase/xanthine dehydrogenase, molybdopterin binding domain"/>
    <property type="match status" value="4"/>
</dbReference>
<dbReference type="Pfam" id="PF20256">
    <property type="entry name" value="MoCoBD_2"/>
    <property type="match status" value="1"/>
</dbReference>
<keyword evidence="2" id="KW-0472">Membrane</keyword>
<evidence type="ECO:0000256" key="1">
    <source>
        <dbReference type="SAM" id="MobiDB-lite"/>
    </source>
</evidence>
<dbReference type="Pfam" id="PF02738">
    <property type="entry name" value="MoCoBD_1"/>
    <property type="match status" value="1"/>
</dbReference>
<dbReference type="PIRSF" id="PIRSF036389">
    <property type="entry name" value="IOR_B"/>
    <property type="match status" value="1"/>
</dbReference>
<feature type="region of interest" description="Disordered" evidence="1">
    <location>
        <begin position="45"/>
        <end position="67"/>
    </location>
</feature>
<dbReference type="InterPro" id="IPR012368">
    <property type="entry name" value="OxRdtase_Mopterin-bd_su_IorB"/>
</dbReference>
<dbReference type="EMBL" id="NRRV01000024">
    <property type="protein sequence ID" value="MBK1631338.1"/>
    <property type="molecule type" value="Genomic_DNA"/>
</dbReference>
<evidence type="ECO:0000313" key="5">
    <source>
        <dbReference type="Proteomes" id="UP000748752"/>
    </source>
</evidence>
<dbReference type="Proteomes" id="UP000748752">
    <property type="component" value="Unassembled WGS sequence"/>
</dbReference>
<reference evidence="4 5" key="1">
    <citation type="journal article" date="2020" name="Microorganisms">
        <title>Osmotic Adaptation and Compatible Solute Biosynthesis of Phototrophic Bacteria as Revealed from Genome Analyses.</title>
        <authorList>
            <person name="Imhoff J.F."/>
            <person name="Rahn T."/>
            <person name="Kunzel S."/>
            <person name="Keller A."/>
            <person name="Neulinger S.C."/>
        </authorList>
    </citation>
    <scope>NUCLEOTIDE SEQUENCE [LARGE SCALE GENOMIC DNA]</scope>
    <source>
        <strain evidence="4 5">DSM 6210</strain>
    </source>
</reference>
<sequence>MSGGRRDKTGSRTGSKTGRLTRRAFLIGSVAVAGGVAFGVYQARQPHPNPLGGDRPDPAGADDDPAVTLNPYLVVDTDGVAIVTPRAEMGQGVHTTLAALVAEELDLPWESVRTLHGPAAAAYFNAAVLAAAVPYPSWDHGWLAEGLRDVAGVAGKLLGMQLTGGSTSTADAFVKMRKAGAAARSVLVQAAAARWGRDAASLRTDGGAVVDPGSGERLPYTTLAADAAAIEPPADPPLKPRSQWRLLGRSLPRVDMTAKCTGTAGFGIDVQLPGMRYATVLANPYPGGIRGGFDAGKTEDMPGVVQVVDLGPEHGDALAVVADNTWRAFQGAEALNIDWRPAADVTGDSAAMLDVIAASIDTQAPDATPRDDGDVEQALRIARAEAKPMVEAEYRAPFLAHTTLEPPAAVALREPERLTLWCGHQAPTLLRDLAAEQAGLDPEQVDVRVQFLGGGFGRRAEVDFALQAAAVAEAMPGTPVKLTWTREEDVRHDLYRPAAVARCTGVPGRDGLPETAVLEIASPSVMRSFAGRAGLPAMGPDKLITEGAAMQPYRIANYRVVGYAPSSPVPLGNWRSVGASFNGFFHECFLDELAAAGGQDPLAMRLALTRDYPFAQAVLETMRELAGWDRPLPTDDGRRRGRGLAMTHSFGSTVAQVVEVSDGTDGIRVERVHCVADVGLALDPAIIEAQMQSGIVYGLSAAIMEEITFKDGRVQQSNFHDYDALRLAQTPEIRVRILQSGEAPTGVGEPGTPPSKPALANAVFAATGKRIREYPLNKHVTFA</sequence>
<organism evidence="4 5">
    <name type="scientific">Thiohalocapsa halophila</name>
    <dbReference type="NCBI Taxonomy" id="69359"/>
    <lineage>
        <taxon>Bacteria</taxon>
        <taxon>Pseudomonadati</taxon>
        <taxon>Pseudomonadota</taxon>
        <taxon>Gammaproteobacteria</taxon>
        <taxon>Chromatiales</taxon>
        <taxon>Chromatiaceae</taxon>
        <taxon>Thiohalocapsa</taxon>
    </lineage>
</organism>
<keyword evidence="5" id="KW-1185">Reference proteome</keyword>
<dbReference type="PANTHER" id="PTHR47495">
    <property type="entry name" value="ALDEHYDE DEHYDROGENASE"/>
    <property type="match status" value="1"/>
</dbReference>
<gene>
    <name evidence="4" type="ORF">CKO31_11425</name>
</gene>
<dbReference type="SUPFAM" id="SSF54665">
    <property type="entry name" value="CO dehydrogenase molybdoprotein N-domain-like"/>
    <property type="match status" value="1"/>
</dbReference>
<keyword evidence="2" id="KW-0812">Transmembrane</keyword>
<evidence type="ECO:0000259" key="3">
    <source>
        <dbReference type="SMART" id="SM01008"/>
    </source>
</evidence>
<dbReference type="InterPro" id="IPR036856">
    <property type="entry name" value="Ald_Oxase/Xan_DH_a/b_sf"/>
</dbReference>
<evidence type="ECO:0000313" key="4">
    <source>
        <dbReference type="EMBL" id="MBK1631338.1"/>
    </source>
</evidence>
<comment type="caution">
    <text evidence="4">The sequence shown here is derived from an EMBL/GenBank/DDBJ whole genome shotgun (WGS) entry which is preliminary data.</text>
</comment>
<dbReference type="Gene3D" id="3.90.1170.50">
    <property type="entry name" value="Aldehyde oxidase/xanthine dehydrogenase, a/b hammerhead"/>
    <property type="match status" value="1"/>
</dbReference>
<keyword evidence="2" id="KW-1133">Transmembrane helix</keyword>
<dbReference type="InterPro" id="IPR000674">
    <property type="entry name" value="Ald_Oxase/Xan_DH_a/b"/>
</dbReference>
<feature type="transmembrane region" description="Helical" evidence="2">
    <location>
        <begin position="20"/>
        <end position="41"/>
    </location>
</feature>
<accession>A0ABS1CHG6</accession>
<dbReference type="SUPFAM" id="SSF56003">
    <property type="entry name" value="Molybdenum cofactor-binding domain"/>
    <property type="match status" value="2"/>
</dbReference>
<feature type="domain" description="Aldehyde oxidase/xanthine dehydrogenase a/b hammerhead" evidence="3">
    <location>
        <begin position="261"/>
        <end position="343"/>
    </location>
</feature>
<dbReference type="RefSeq" id="WP_200237400.1">
    <property type="nucleotide sequence ID" value="NZ_NRRV01000024.1"/>
</dbReference>
<dbReference type="SMART" id="SM01008">
    <property type="entry name" value="Ald_Xan_dh_C"/>
    <property type="match status" value="1"/>
</dbReference>
<dbReference type="PANTHER" id="PTHR47495:SF2">
    <property type="entry name" value="ALDEHYDE DEHYDROGENASE"/>
    <property type="match status" value="1"/>
</dbReference>
<dbReference type="InterPro" id="IPR008274">
    <property type="entry name" value="AldOxase/xan_DH_MoCoBD1"/>
</dbReference>
<name>A0ABS1CHG6_9GAMM</name>
<protein>
    <recommendedName>
        <fullName evidence="3">Aldehyde oxidase/xanthine dehydrogenase a/b hammerhead domain-containing protein</fullName>
    </recommendedName>
</protein>
<dbReference type="InterPro" id="IPR052516">
    <property type="entry name" value="N-heterocyclic_Hydroxylase"/>
</dbReference>
<proteinExistence type="predicted"/>
<dbReference type="InterPro" id="IPR046867">
    <property type="entry name" value="AldOxase/xan_DH_MoCoBD2"/>
</dbReference>
<dbReference type="InterPro" id="IPR037165">
    <property type="entry name" value="AldOxase/xan_DH_Mopterin-bd_sf"/>
</dbReference>